<name>A0A915ELE3_9BILA</name>
<dbReference type="Proteomes" id="UP000887574">
    <property type="component" value="Unplaced"/>
</dbReference>
<evidence type="ECO:0000313" key="1">
    <source>
        <dbReference type="Proteomes" id="UP000887574"/>
    </source>
</evidence>
<proteinExistence type="predicted"/>
<organism evidence="1 2">
    <name type="scientific">Ditylenchus dipsaci</name>
    <dbReference type="NCBI Taxonomy" id="166011"/>
    <lineage>
        <taxon>Eukaryota</taxon>
        <taxon>Metazoa</taxon>
        <taxon>Ecdysozoa</taxon>
        <taxon>Nematoda</taxon>
        <taxon>Chromadorea</taxon>
        <taxon>Rhabditida</taxon>
        <taxon>Tylenchina</taxon>
        <taxon>Tylenchomorpha</taxon>
        <taxon>Sphaerularioidea</taxon>
        <taxon>Anguinidae</taxon>
        <taxon>Anguininae</taxon>
        <taxon>Ditylenchus</taxon>
    </lineage>
</organism>
<protein>
    <submittedName>
        <fullName evidence="2">Uncharacterized protein</fullName>
    </submittedName>
</protein>
<dbReference type="AlphaFoldDB" id="A0A915ELE3"/>
<accession>A0A915ELE3</accession>
<evidence type="ECO:0000313" key="2">
    <source>
        <dbReference type="WBParaSite" id="jg7566"/>
    </source>
</evidence>
<keyword evidence="1" id="KW-1185">Reference proteome</keyword>
<sequence>MNPDGSAFAKYDIYNRRDNRVPGWVDSALIKIYEETTAHLQGKVNKKGWNVGDQCMALFEDVLLSAASNDSNDALQSAPVSWYMTDFTLVIFVPCSISEELAASGAVNG</sequence>
<reference evidence="2" key="1">
    <citation type="submission" date="2022-11" db="UniProtKB">
        <authorList>
            <consortium name="WormBaseParasite"/>
        </authorList>
    </citation>
    <scope>IDENTIFICATION</scope>
</reference>
<dbReference type="WBParaSite" id="jg7566">
    <property type="protein sequence ID" value="jg7566"/>
    <property type="gene ID" value="jg7566"/>
</dbReference>